<dbReference type="KEGG" id="sgra:EX895_002801"/>
<evidence type="ECO:0000256" key="6">
    <source>
        <dbReference type="ARBA" id="ARBA00023004"/>
    </source>
</evidence>
<keyword evidence="6" id="KW-0408">Iron</keyword>
<reference evidence="10 11" key="1">
    <citation type="submission" date="2019-05" db="EMBL/GenBank/DDBJ databases">
        <title>Sporisorium graminicola CBS 10092 draft sequencing and annotation.</title>
        <authorList>
            <person name="Solano-Gonzalez S."/>
            <person name="Caddick M.X."/>
            <person name="Darby A."/>
        </authorList>
    </citation>
    <scope>NUCLEOTIDE SEQUENCE [LARGE SCALE GENOMIC DNA]</scope>
    <source>
        <strain evidence="10 11">CBS 10092</strain>
    </source>
</reference>
<keyword evidence="4" id="KW-0479">Metal-binding</keyword>
<evidence type="ECO:0000256" key="3">
    <source>
        <dbReference type="ARBA" id="ARBA00022617"/>
    </source>
</evidence>
<feature type="domain" description="Heme haloperoxidase family profile" evidence="9">
    <location>
        <begin position="111"/>
        <end position="324"/>
    </location>
</feature>
<dbReference type="PANTHER" id="PTHR33577">
    <property type="entry name" value="STERIGMATOCYSTIN BIOSYNTHESIS PEROXIDASE STCC-RELATED"/>
    <property type="match status" value="1"/>
</dbReference>
<dbReference type="SUPFAM" id="SSF47571">
    <property type="entry name" value="Cloroperoxidase"/>
    <property type="match status" value="1"/>
</dbReference>
<proteinExistence type="inferred from homology"/>
<evidence type="ECO:0000313" key="10">
    <source>
        <dbReference type="EMBL" id="TKY88449.1"/>
    </source>
</evidence>
<comment type="similarity">
    <text evidence="7">Belongs to the chloroperoxidase family.</text>
</comment>
<comment type="cofactor">
    <cofactor evidence="1">
        <name>heme b</name>
        <dbReference type="ChEBI" id="CHEBI:60344"/>
    </cofactor>
</comment>
<dbReference type="EMBL" id="SRRM01000009">
    <property type="protein sequence ID" value="TKY88449.1"/>
    <property type="molecule type" value="Genomic_DNA"/>
</dbReference>
<dbReference type="RefSeq" id="XP_029740434.1">
    <property type="nucleotide sequence ID" value="XM_029883399.1"/>
</dbReference>
<evidence type="ECO:0000313" key="11">
    <source>
        <dbReference type="Proteomes" id="UP000306050"/>
    </source>
</evidence>
<keyword evidence="11" id="KW-1185">Reference proteome</keyword>
<dbReference type="OrthoDB" id="2542103at2759"/>
<keyword evidence="3" id="KW-0349">Heme</keyword>
<dbReference type="GO" id="GO:0046872">
    <property type="term" value="F:metal ion binding"/>
    <property type="evidence" value="ECO:0007669"/>
    <property type="project" value="UniProtKB-KW"/>
</dbReference>
<dbReference type="GO" id="GO:0004601">
    <property type="term" value="F:peroxidase activity"/>
    <property type="evidence" value="ECO:0007669"/>
    <property type="project" value="UniProtKB-KW"/>
</dbReference>
<dbReference type="Pfam" id="PF01328">
    <property type="entry name" value="Peroxidase_2"/>
    <property type="match status" value="1"/>
</dbReference>
<keyword evidence="8" id="KW-0732">Signal</keyword>
<evidence type="ECO:0000256" key="2">
    <source>
        <dbReference type="ARBA" id="ARBA00022559"/>
    </source>
</evidence>
<dbReference type="PANTHER" id="PTHR33577:SF16">
    <property type="entry name" value="HEME HALOPEROXIDASE FAMILY PROFILE DOMAIN-CONTAINING PROTEIN"/>
    <property type="match status" value="1"/>
</dbReference>
<feature type="chain" id="PRO_5020811654" description="Heme haloperoxidase family profile domain-containing protein" evidence="8">
    <location>
        <begin position="23"/>
        <end position="414"/>
    </location>
</feature>
<dbReference type="Proteomes" id="UP000306050">
    <property type="component" value="Chromosome SGRAM_16"/>
</dbReference>
<accession>A0A4V6ETY5</accession>
<keyword evidence="2" id="KW-0575">Peroxidase</keyword>
<evidence type="ECO:0000256" key="5">
    <source>
        <dbReference type="ARBA" id="ARBA00023002"/>
    </source>
</evidence>
<feature type="signal peptide" evidence="8">
    <location>
        <begin position="1"/>
        <end position="22"/>
    </location>
</feature>
<evidence type="ECO:0000256" key="8">
    <source>
        <dbReference type="SAM" id="SignalP"/>
    </source>
</evidence>
<evidence type="ECO:0000259" key="9">
    <source>
        <dbReference type="PROSITE" id="PS51405"/>
    </source>
</evidence>
<gene>
    <name evidence="10" type="ORF">EX895_002801</name>
</gene>
<sequence>MKFPFNLSILLSVAFMAAPSMAMPNLGKMLAPGPNGGPSFLERRLLSADPLHLNNLFTDLTNKVKELQNATDIPIVSDLLNTKISEITPETIYASFGVRRDGGLLPPAEDSAHPYIAPAKGAKRGPCPGLNTIANHGYLPRNGIVNPIELLVGTFNGLNLSPDLAAILAAISFVGMGDLLQLKLSIGDGYGLGDGLNHHGILEGDGSVTRKDHYWGNSWDADPTLVEKFINETNTYGNGNINIWSLANSRYRAWEDGRNNNPVFDFNPWRMLVAYGESGFVHENLRGSFVKFDEEMIRSWFLKERFPKGWSKRIVPMSTPEILAWAGIVAIPKPVLPGWSVGKGAFIPLPTTDGAYKELKSLFNPNTTGATLGELFCDAGSAVLSFVPSQITNLLADIGIKGVDSSFSCSSLAA</sequence>
<dbReference type="AlphaFoldDB" id="A0A4V6ETY5"/>
<dbReference type="InterPro" id="IPR036851">
    <property type="entry name" value="Chloroperoxidase-like_sf"/>
</dbReference>
<name>A0A4V6ETY5_9BASI</name>
<dbReference type="InterPro" id="IPR000028">
    <property type="entry name" value="Chloroperoxidase"/>
</dbReference>
<organism evidence="10 11">
    <name type="scientific">Sporisorium graminicola</name>
    <dbReference type="NCBI Taxonomy" id="280036"/>
    <lineage>
        <taxon>Eukaryota</taxon>
        <taxon>Fungi</taxon>
        <taxon>Dikarya</taxon>
        <taxon>Basidiomycota</taxon>
        <taxon>Ustilaginomycotina</taxon>
        <taxon>Ustilaginomycetes</taxon>
        <taxon>Ustilaginales</taxon>
        <taxon>Ustilaginaceae</taxon>
        <taxon>Sporisorium</taxon>
    </lineage>
</organism>
<comment type="caution">
    <text evidence="10">The sequence shown here is derived from an EMBL/GenBank/DDBJ whole genome shotgun (WGS) entry which is preliminary data.</text>
</comment>
<evidence type="ECO:0000256" key="7">
    <source>
        <dbReference type="ARBA" id="ARBA00025795"/>
    </source>
</evidence>
<dbReference type="GeneID" id="40725696"/>
<evidence type="ECO:0000256" key="1">
    <source>
        <dbReference type="ARBA" id="ARBA00001970"/>
    </source>
</evidence>
<keyword evidence="5" id="KW-0560">Oxidoreductase</keyword>
<protein>
    <recommendedName>
        <fullName evidence="9">Heme haloperoxidase family profile domain-containing protein</fullName>
    </recommendedName>
</protein>
<dbReference type="Gene3D" id="1.10.489.10">
    <property type="entry name" value="Chloroperoxidase-like"/>
    <property type="match status" value="1"/>
</dbReference>
<evidence type="ECO:0000256" key="4">
    <source>
        <dbReference type="ARBA" id="ARBA00022723"/>
    </source>
</evidence>
<dbReference type="PROSITE" id="PS51405">
    <property type="entry name" value="HEME_HALOPEROXIDASE"/>
    <property type="match status" value="1"/>
</dbReference>